<dbReference type="OrthoDB" id="7054664at2"/>
<dbReference type="STRING" id="477680.SAMN05421788_10640"/>
<evidence type="ECO:0000313" key="3">
    <source>
        <dbReference type="Proteomes" id="UP000186917"/>
    </source>
</evidence>
<gene>
    <name evidence="2" type="ORF">SAMN05421788_10640</name>
</gene>
<feature type="chain" id="PRO_5012523684" description="SH3 domain-containing protein" evidence="1">
    <location>
        <begin position="22"/>
        <end position="229"/>
    </location>
</feature>
<dbReference type="EMBL" id="FTOR01000006">
    <property type="protein sequence ID" value="SIT23954.1"/>
    <property type="molecule type" value="Genomic_DNA"/>
</dbReference>
<proteinExistence type="predicted"/>
<dbReference type="Proteomes" id="UP000186917">
    <property type="component" value="Unassembled WGS sequence"/>
</dbReference>
<feature type="signal peptide" evidence="1">
    <location>
        <begin position="1"/>
        <end position="21"/>
    </location>
</feature>
<sequence>MKRTFLLLSVLLSVCCYGQFAVVSDKDGYVNIRAGASTKERVIDTLSNGHVIFCYDFDEVGSWKSIAYVKAGLEESNEGTIYKDRYVFVSSFKKIPVVVKGTSTVKWKKDSIEVAIVSRPFDESKHTYKRNKNFIELIDNKKAWGTDGGIPREEYVSIIVKMGSKTFALPRTTFSDLYEPGFEFTEVNFDKTSNTLYIQANNGDGAGGYSVIWRIVNGFYKDRFVLIGI</sequence>
<organism evidence="2 3">
    <name type="scientific">Filimonas lacunae</name>
    <dbReference type="NCBI Taxonomy" id="477680"/>
    <lineage>
        <taxon>Bacteria</taxon>
        <taxon>Pseudomonadati</taxon>
        <taxon>Bacteroidota</taxon>
        <taxon>Chitinophagia</taxon>
        <taxon>Chitinophagales</taxon>
        <taxon>Chitinophagaceae</taxon>
        <taxon>Filimonas</taxon>
    </lineage>
</organism>
<name>A0A1N7QMD2_9BACT</name>
<evidence type="ECO:0000256" key="1">
    <source>
        <dbReference type="SAM" id="SignalP"/>
    </source>
</evidence>
<accession>A0A1N7QMD2</accession>
<protein>
    <recommendedName>
        <fullName evidence="4">SH3 domain-containing protein</fullName>
    </recommendedName>
</protein>
<dbReference type="AlphaFoldDB" id="A0A1N7QMD2"/>
<reference evidence="3" key="1">
    <citation type="submission" date="2017-01" db="EMBL/GenBank/DDBJ databases">
        <authorList>
            <person name="Varghese N."/>
            <person name="Submissions S."/>
        </authorList>
    </citation>
    <scope>NUCLEOTIDE SEQUENCE [LARGE SCALE GENOMIC DNA]</scope>
    <source>
        <strain evidence="3">DSM 21054</strain>
    </source>
</reference>
<keyword evidence="3" id="KW-1185">Reference proteome</keyword>
<dbReference type="RefSeq" id="WP_076380263.1">
    <property type="nucleotide sequence ID" value="NZ_AP017422.1"/>
</dbReference>
<evidence type="ECO:0008006" key="4">
    <source>
        <dbReference type="Google" id="ProtNLM"/>
    </source>
</evidence>
<keyword evidence="1" id="KW-0732">Signal</keyword>
<evidence type="ECO:0000313" key="2">
    <source>
        <dbReference type="EMBL" id="SIT23954.1"/>
    </source>
</evidence>